<dbReference type="GO" id="GO:0016491">
    <property type="term" value="F:oxidoreductase activity"/>
    <property type="evidence" value="ECO:0007669"/>
    <property type="project" value="UniProtKB-KW"/>
</dbReference>
<dbReference type="InterPro" id="IPR036291">
    <property type="entry name" value="NAD(P)-bd_dom_sf"/>
</dbReference>
<sequence>MKHIFITGVSSGLGAYLTKKLVEVGDFQITGISRNKPVYLTPEYPIQWQKFDLNQTETINSTISKILNNQIMDALILNVGIWEKTAFTPDYSFEEIEYAQIYQLIQVNITANIELIRSILKQGFLKKGGKIIFIGSTWGLENHGGKEVVFSATKFALRGMVHSLREILKHQMISPSVLNLGYLSENEYLQPQETQIPLIDVWEAIKFLLSTSSYSCVKEIDMPGMFDSNC</sequence>
<dbReference type="Pfam" id="PF00106">
    <property type="entry name" value="adh_short"/>
    <property type="match status" value="1"/>
</dbReference>
<organism evidence="3 4">
    <name type="scientific">Cyanobacterium aponinum 0216</name>
    <dbReference type="NCBI Taxonomy" id="2676140"/>
    <lineage>
        <taxon>Bacteria</taxon>
        <taxon>Bacillati</taxon>
        <taxon>Cyanobacteriota</taxon>
        <taxon>Cyanophyceae</taxon>
        <taxon>Oscillatoriophycideae</taxon>
        <taxon>Chroococcales</taxon>
        <taxon>Geminocystaceae</taxon>
        <taxon>Cyanobacterium</taxon>
    </lineage>
</organism>
<dbReference type="EMBL" id="WMIA01000043">
    <property type="protein sequence ID" value="MTF40698.1"/>
    <property type="molecule type" value="Genomic_DNA"/>
</dbReference>
<proteinExistence type="inferred from homology"/>
<dbReference type="PRINTS" id="PR00081">
    <property type="entry name" value="GDHRDH"/>
</dbReference>
<evidence type="ECO:0000256" key="2">
    <source>
        <dbReference type="ARBA" id="ARBA00023002"/>
    </source>
</evidence>
<evidence type="ECO:0000313" key="3">
    <source>
        <dbReference type="EMBL" id="MTF40698.1"/>
    </source>
</evidence>
<protein>
    <submittedName>
        <fullName evidence="3">SDR family NAD(P)-dependent oxidoreductase</fullName>
    </submittedName>
</protein>
<dbReference type="InterPro" id="IPR002347">
    <property type="entry name" value="SDR_fam"/>
</dbReference>
<comment type="caution">
    <text evidence="3">The sequence shown here is derived from an EMBL/GenBank/DDBJ whole genome shotgun (WGS) entry which is preliminary data.</text>
</comment>
<reference evidence="3 4" key="1">
    <citation type="submission" date="2019-11" db="EMBL/GenBank/DDBJ databases">
        <title>Isolation of a new High Light Tolerant Cyanobacteria.</title>
        <authorList>
            <person name="Dobson Z."/>
            <person name="Vaughn N."/>
            <person name="Vaughn M."/>
            <person name="Fromme P."/>
            <person name="Mazor Y."/>
        </authorList>
    </citation>
    <scope>NUCLEOTIDE SEQUENCE [LARGE SCALE GENOMIC DNA]</scope>
    <source>
        <strain evidence="3 4">0216</strain>
    </source>
</reference>
<dbReference type="GO" id="GO:0005829">
    <property type="term" value="C:cytosol"/>
    <property type="evidence" value="ECO:0007669"/>
    <property type="project" value="TreeGrafter"/>
</dbReference>
<evidence type="ECO:0000256" key="1">
    <source>
        <dbReference type="ARBA" id="ARBA00006484"/>
    </source>
</evidence>
<name>A0A844H0E1_9CHRO</name>
<dbReference type="Proteomes" id="UP000437131">
    <property type="component" value="Unassembled WGS sequence"/>
</dbReference>
<dbReference type="PANTHER" id="PTHR42901:SF1">
    <property type="entry name" value="ALCOHOL DEHYDROGENASE"/>
    <property type="match status" value="1"/>
</dbReference>
<evidence type="ECO:0000313" key="4">
    <source>
        <dbReference type="Proteomes" id="UP000437131"/>
    </source>
</evidence>
<dbReference type="SUPFAM" id="SSF51735">
    <property type="entry name" value="NAD(P)-binding Rossmann-fold domains"/>
    <property type="match status" value="1"/>
</dbReference>
<dbReference type="PANTHER" id="PTHR42901">
    <property type="entry name" value="ALCOHOL DEHYDROGENASE"/>
    <property type="match status" value="1"/>
</dbReference>
<accession>A0A844H0E1</accession>
<comment type="similarity">
    <text evidence="1">Belongs to the short-chain dehydrogenases/reductases (SDR) family.</text>
</comment>
<dbReference type="Gene3D" id="3.40.50.720">
    <property type="entry name" value="NAD(P)-binding Rossmann-like Domain"/>
    <property type="match status" value="1"/>
</dbReference>
<gene>
    <name evidence="3" type="ORF">GGC33_17465</name>
</gene>
<dbReference type="RefSeq" id="WP_155084751.1">
    <property type="nucleotide sequence ID" value="NZ_WMIA01000043.1"/>
</dbReference>
<dbReference type="AlphaFoldDB" id="A0A844H0E1"/>
<keyword evidence="2" id="KW-0560">Oxidoreductase</keyword>